<reference evidence="1 2" key="1">
    <citation type="submission" date="2017-07" db="EMBL/GenBank/DDBJ databases">
        <title>Leptospira spp. isolated from tropical soils.</title>
        <authorList>
            <person name="Thibeaux R."/>
            <person name="Iraola G."/>
            <person name="Ferres I."/>
            <person name="Bierque E."/>
            <person name="Girault D."/>
            <person name="Soupe-Gilbert M.-E."/>
            <person name="Picardeau M."/>
            <person name="Goarant C."/>
        </authorList>
    </citation>
    <scope>NUCLEOTIDE SEQUENCE [LARGE SCALE GENOMIC DNA]</scope>
    <source>
        <strain evidence="1 2">MCA1-C-A1</strain>
    </source>
</reference>
<comment type="caution">
    <text evidence="1">The sequence shown here is derived from an EMBL/GenBank/DDBJ whole genome shotgun (WGS) entry which is preliminary data.</text>
</comment>
<dbReference type="RefSeq" id="WP_100705363.1">
    <property type="nucleotide sequence ID" value="NZ_NPDL01000002.1"/>
</dbReference>
<dbReference type="EMBL" id="NPDN01000002">
    <property type="protein sequence ID" value="PJZ26537.1"/>
    <property type="molecule type" value="Genomic_DNA"/>
</dbReference>
<gene>
    <name evidence="1" type="ORF">CH357_03305</name>
</gene>
<protein>
    <submittedName>
        <fullName evidence="1">Uncharacterized protein</fullName>
    </submittedName>
</protein>
<dbReference type="AlphaFoldDB" id="A0A2M9XFT8"/>
<evidence type="ECO:0000313" key="1">
    <source>
        <dbReference type="EMBL" id="PJZ26537.1"/>
    </source>
</evidence>
<dbReference type="OrthoDB" id="345872at2"/>
<dbReference type="Proteomes" id="UP000232196">
    <property type="component" value="Unassembled WGS sequence"/>
</dbReference>
<sequence>MQAFKVWIDKTNANWDLSGQHYFLVVWDESKGIYKMMDHNNNGKYHNKPLEAEFFKEFRKITYFKPKGTR</sequence>
<evidence type="ECO:0000313" key="2">
    <source>
        <dbReference type="Proteomes" id="UP000232196"/>
    </source>
</evidence>
<proteinExistence type="predicted"/>
<name>A0A2M9XFT8_9LEPT</name>
<organism evidence="1 2">
    <name type="scientific">Leptospira hartskeerlii</name>
    <dbReference type="NCBI Taxonomy" id="2023177"/>
    <lineage>
        <taxon>Bacteria</taxon>
        <taxon>Pseudomonadati</taxon>
        <taxon>Spirochaetota</taxon>
        <taxon>Spirochaetia</taxon>
        <taxon>Leptospirales</taxon>
        <taxon>Leptospiraceae</taxon>
        <taxon>Leptospira</taxon>
    </lineage>
</organism>
<accession>A0A2M9XFT8</accession>
<keyword evidence="2" id="KW-1185">Reference proteome</keyword>